<name>A0A7E6CZI2_9CHIR</name>
<dbReference type="PANTHER" id="PTHR23120:SF45">
    <property type="entry name" value="MAESTRO HEAT LIKE REPEAT FAMILY MEMBER 1"/>
    <property type="match status" value="1"/>
</dbReference>
<dbReference type="Proteomes" id="UP000504628">
    <property type="component" value="Chromosome 2"/>
</dbReference>
<reference evidence="3" key="1">
    <citation type="submission" date="2025-08" db="UniProtKB">
        <authorList>
            <consortium name="RefSeq"/>
        </authorList>
    </citation>
    <scope>IDENTIFICATION</scope>
    <source>
        <tissue evidence="3">Muscle</tissue>
    </source>
</reference>
<dbReference type="Pfam" id="PF23210">
    <property type="entry name" value="HEAT_Maestro_2"/>
    <property type="match status" value="1"/>
</dbReference>
<sequence length="117" mass="13406">MLFPLLDHSEENLSQKEWDDRLLPFLSQSLVAIDDDNWLQQLVRVVLKMITSFSDDGDRDDKAFLYKFFGFSLRTSRNEEVIKMLLSALLHTSHEELQDREGIAVALSFSCPGNIGS</sequence>
<evidence type="ECO:0000313" key="2">
    <source>
        <dbReference type="Proteomes" id="UP000504628"/>
    </source>
</evidence>
<dbReference type="RefSeq" id="XP_035872136.1">
    <property type="nucleotide sequence ID" value="XM_036016243.1"/>
</dbReference>
<dbReference type="AlphaFoldDB" id="A0A7E6CZI2"/>
<evidence type="ECO:0000259" key="1">
    <source>
        <dbReference type="Pfam" id="PF23210"/>
    </source>
</evidence>
<dbReference type="OrthoDB" id="1884734at2759"/>
<gene>
    <name evidence="3" type="primary">LOC118498365</name>
</gene>
<dbReference type="GO" id="GO:0005737">
    <property type="term" value="C:cytoplasm"/>
    <property type="evidence" value="ECO:0007669"/>
    <property type="project" value="TreeGrafter"/>
</dbReference>
<dbReference type="InParanoid" id="A0A7E6CZI2"/>
<dbReference type="GeneID" id="118498365"/>
<feature type="domain" description="MROH2B-like HEAT-repeats" evidence="1">
    <location>
        <begin position="5"/>
        <end position="108"/>
    </location>
</feature>
<dbReference type="InterPro" id="IPR055408">
    <property type="entry name" value="HEAT_MROH2B-like"/>
</dbReference>
<keyword evidence="2" id="KW-1185">Reference proteome</keyword>
<dbReference type="PANTHER" id="PTHR23120">
    <property type="entry name" value="MAESTRO-RELATED HEAT DOMAIN-CONTAINING"/>
    <property type="match status" value="1"/>
</dbReference>
<dbReference type="InterPro" id="IPR045206">
    <property type="entry name" value="Maestro_heat-like_prot"/>
</dbReference>
<proteinExistence type="predicted"/>
<organism evidence="2 3">
    <name type="scientific">Phyllostomus discolor</name>
    <name type="common">pale spear-nosed bat</name>
    <dbReference type="NCBI Taxonomy" id="89673"/>
    <lineage>
        <taxon>Eukaryota</taxon>
        <taxon>Metazoa</taxon>
        <taxon>Chordata</taxon>
        <taxon>Craniata</taxon>
        <taxon>Vertebrata</taxon>
        <taxon>Euteleostomi</taxon>
        <taxon>Mammalia</taxon>
        <taxon>Eutheria</taxon>
        <taxon>Laurasiatheria</taxon>
        <taxon>Chiroptera</taxon>
        <taxon>Yangochiroptera</taxon>
        <taxon>Phyllostomidae</taxon>
        <taxon>Phyllostominae</taxon>
        <taxon>Phyllostomus</taxon>
    </lineage>
</organism>
<evidence type="ECO:0000313" key="3">
    <source>
        <dbReference type="RefSeq" id="XP_035872136.1"/>
    </source>
</evidence>
<protein>
    <submittedName>
        <fullName evidence="3">Maestro heat-like repeat-containing protein family member 1</fullName>
    </submittedName>
</protein>
<dbReference type="KEGG" id="pdic:118498365"/>
<accession>A0A7E6CZI2</accession>